<dbReference type="EMBL" id="QBMN01000268">
    <property type="protein sequence ID" value="PZO33224.1"/>
    <property type="molecule type" value="Genomic_DNA"/>
</dbReference>
<protein>
    <submittedName>
        <fullName evidence="1">Uncharacterized protein</fullName>
    </submittedName>
</protein>
<accession>A0A2W4VKC8</accession>
<evidence type="ECO:0000313" key="2">
    <source>
        <dbReference type="Proteomes" id="UP000249081"/>
    </source>
</evidence>
<proteinExistence type="predicted"/>
<sequence length="166" mass="18114">MVKFDAVQLKEVSVSLPWGIGSAKWQPDTTERAAAWELYIELVTRVAVQPLDADAGLVREALNSLYSLFGSTREILRTAGPQVGAAKDSVGGIAIAVLNHGLRPFLSKWHPVLQEWEAQKPQGVSAVAHEKGWELEPTLRQDLSQLRTGLEAYAHALAKIAGIDDH</sequence>
<dbReference type="AlphaFoldDB" id="A0A2W4VKC8"/>
<gene>
    <name evidence="1" type="ORF">DCF17_22260</name>
</gene>
<comment type="caution">
    <text evidence="1">The sequence shown here is derived from an EMBL/GenBank/DDBJ whole genome shotgun (WGS) entry which is preliminary data.</text>
</comment>
<reference evidence="2" key="1">
    <citation type="submission" date="2018-04" db="EMBL/GenBank/DDBJ databases">
        <authorList>
            <person name="Cornet L."/>
        </authorList>
    </citation>
    <scope>NUCLEOTIDE SEQUENCE [LARGE SCALE GENOMIC DNA]</scope>
</reference>
<organism evidence="1 2">
    <name type="scientific">Shackletoniella antarctica</name>
    <dbReference type="NCBI Taxonomy" id="268115"/>
    <lineage>
        <taxon>Bacteria</taxon>
        <taxon>Bacillati</taxon>
        <taxon>Cyanobacteriota</taxon>
        <taxon>Cyanophyceae</taxon>
        <taxon>Oculatellales</taxon>
        <taxon>Oculatellaceae</taxon>
        <taxon>Shackletoniella</taxon>
    </lineage>
</organism>
<evidence type="ECO:0000313" key="1">
    <source>
        <dbReference type="EMBL" id="PZO33224.1"/>
    </source>
</evidence>
<reference evidence="1 2" key="2">
    <citation type="submission" date="2018-06" db="EMBL/GenBank/DDBJ databases">
        <title>Metagenomic assembly of (sub)arctic Cyanobacteria and their associated microbiome from non-axenic cultures.</title>
        <authorList>
            <person name="Baurain D."/>
        </authorList>
    </citation>
    <scope>NUCLEOTIDE SEQUENCE [LARGE SCALE GENOMIC DNA]</scope>
    <source>
        <strain evidence="1">ULC041bin1</strain>
    </source>
</reference>
<name>A0A2W4VKC8_9CYAN</name>
<dbReference type="Proteomes" id="UP000249081">
    <property type="component" value="Unassembled WGS sequence"/>
</dbReference>